<organism evidence="6 7">
    <name type="scientific">Streptomyces phyllanthi</name>
    <dbReference type="NCBI Taxonomy" id="1803180"/>
    <lineage>
        <taxon>Bacteria</taxon>
        <taxon>Bacillati</taxon>
        <taxon>Actinomycetota</taxon>
        <taxon>Actinomycetes</taxon>
        <taxon>Kitasatosporales</taxon>
        <taxon>Streptomycetaceae</taxon>
        <taxon>Streptomyces</taxon>
    </lineage>
</organism>
<evidence type="ECO:0000313" key="6">
    <source>
        <dbReference type="EMBL" id="MPY41858.1"/>
    </source>
</evidence>
<dbReference type="PRINTS" id="PR00081">
    <property type="entry name" value="GDHRDH"/>
</dbReference>
<dbReference type="GO" id="GO:0016020">
    <property type="term" value="C:membrane"/>
    <property type="evidence" value="ECO:0007669"/>
    <property type="project" value="TreeGrafter"/>
</dbReference>
<dbReference type="PANTHER" id="PTHR44196">
    <property type="entry name" value="DEHYDROGENASE/REDUCTASE SDR FAMILY MEMBER 7B"/>
    <property type="match status" value="1"/>
</dbReference>
<keyword evidence="7" id="KW-1185">Reference proteome</keyword>
<protein>
    <submittedName>
        <fullName evidence="6">SDR family oxidoreductase</fullName>
    </submittedName>
</protein>
<gene>
    <name evidence="6" type="ORF">FNH04_18695</name>
</gene>
<dbReference type="SMART" id="SM00822">
    <property type="entry name" value="PKS_KR"/>
    <property type="match status" value="1"/>
</dbReference>
<reference evidence="6 7" key="1">
    <citation type="submission" date="2019-07" db="EMBL/GenBank/DDBJ databases">
        <title>New species of Amycolatopsis and Streptomyces.</title>
        <authorList>
            <person name="Duangmal K."/>
            <person name="Teo W.F.A."/>
            <person name="Lipun K."/>
        </authorList>
    </citation>
    <scope>NUCLEOTIDE SEQUENCE [LARGE SCALE GENOMIC DNA]</scope>
    <source>
        <strain evidence="6 7">TISTR 2346</strain>
    </source>
</reference>
<dbReference type="InterPro" id="IPR036291">
    <property type="entry name" value="NAD(P)-bd_dom_sf"/>
</dbReference>
<feature type="compositionally biased region" description="Low complexity" evidence="4">
    <location>
        <begin position="24"/>
        <end position="33"/>
    </location>
</feature>
<keyword evidence="2" id="KW-0560">Oxidoreductase</keyword>
<dbReference type="InterPro" id="IPR057326">
    <property type="entry name" value="KR_dom"/>
</dbReference>
<dbReference type="Gene3D" id="3.40.50.720">
    <property type="entry name" value="NAD(P)-binding Rossmann-like Domain"/>
    <property type="match status" value="1"/>
</dbReference>
<accession>A0A5N8W681</accession>
<feature type="region of interest" description="Disordered" evidence="4">
    <location>
        <begin position="1"/>
        <end position="56"/>
    </location>
</feature>
<dbReference type="OrthoDB" id="4690547at2"/>
<dbReference type="GO" id="GO:0016491">
    <property type="term" value="F:oxidoreductase activity"/>
    <property type="evidence" value="ECO:0007669"/>
    <property type="project" value="UniProtKB-KW"/>
</dbReference>
<evidence type="ECO:0000313" key="7">
    <source>
        <dbReference type="Proteomes" id="UP000326979"/>
    </source>
</evidence>
<feature type="domain" description="Ketoreductase" evidence="5">
    <location>
        <begin position="67"/>
        <end position="250"/>
    </location>
</feature>
<dbReference type="PANTHER" id="PTHR44196:SF1">
    <property type="entry name" value="DEHYDROGENASE_REDUCTASE SDR FAMILY MEMBER 7B"/>
    <property type="match status" value="1"/>
</dbReference>
<evidence type="ECO:0000259" key="5">
    <source>
        <dbReference type="SMART" id="SM00822"/>
    </source>
</evidence>
<dbReference type="AlphaFoldDB" id="A0A5N8W681"/>
<comment type="similarity">
    <text evidence="1 3">Belongs to the short-chain dehydrogenases/reductases (SDR) family.</text>
</comment>
<sequence length="353" mass="37422">MEPHDRPQRTAHPRRGRPAPDPTGPGQAPQPGALRLPRQLGRPPHLGPGHSRPPRRRLTAVRDLAGRTAFVTGGDSGIGLGVAHVLCHAGMNVVICGVVTESLQSAQRELARIGQAEAVRLDVRDREAFAAVADRLDAEYGGVDVLVNNAGVGFLAPVVEASFDQWDWVLDINLTGVFNGIRTFLPRMLAAGRPGHIVSTASIGGLLGTPGALYVAAKFGVVGLMEALAAELRDTHVNVSVLTPGIVRTNIHQGPPPPGGPGPQAPGALAEADLHQTAMLPREVGERVLLAIQEESLYVLTHAEHRDLLARRFDAILASVPTGQENPRRAAVERSVLANPVYDEVLAAAEARR</sequence>
<name>A0A5N8W681_9ACTN</name>
<comment type="caution">
    <text evidence="6">The sequence shown here is derived from an EMBL/GenBank/DDBJ whole genome shotgun (WGS) entry which is preliminary data.</text>
</comment>
<dbReference type="PRINTS" id="PR00080">
    <property type="entry name" value="SDRFAMILY"/>
</dbReference>
<evidence type="ECO:0000256" key="4">
    <source>
        <dbReference type="SAM" id="MobiDB-lite"/>
    </source>
</evidence>
<dbReference type="InterPro" id="IPR002347">
    <property type="entry name" value="SDR_fam"/>
</dbReference>
<evidence type="ECO:0000256" key="3">
    <source>
        <dbReference type="RuleBase" id="RU000363"/>
    </source>
</evidence>
<dbReference type="FunFam" id="3.40.50.720:FF:000084">
    <property type="entry name" value="Short-chain dehydrogenase reductase"/>
    <property type="match status" value="1"/>
</dbReference>
<evidence type="ECO:0000256" key="1">
    <source>
        <dbReference type="ARBA" id="ARBA00006484"/>
    </source>
</evidence>
<dbReference type="Proteomes" id="UP000326979">
    <property type="component" value="Unassembled WGS sequence"/>
</dbReference>
<dbReference type="CDD" id="cd05233">
    <property type="entry name" value="SDR_c"/>
    <property type="match status" value="1"/>
</dbReference>
<evidence type="ECO:0000256" key="2">
    <source>
        <dbReference type="ARBA" id="ARBA00023002"/>
    </source>
</evidence>
<dbReference type="SUPFAM" id="SSF51735">
    <property type="entry name" value="NAD(P)-binding Rossmann-fold domains"/>
    <property type="match status" value="1"/>
</dbReference>
<dbReference type="InterPro" id="IPR020904">
    <property type="entry name" value="Sc_DH/Rdtase_CS"/>
</dbReference>
<proteinExistence type="inferred from homology"/>
<dbReference type="EMBL" id="VJZE01000119">
    <property type="protein sequence ID" value="MPY41858.1"/>
    <property type="molecule type" value="Genomic_DNA"/>
</dbReference>
<dbReference type="Pfam" id="PF00106">
    <property type="entry name" value="adh_short"/>
    <property type="match status" value="1"/>
</dbReference>
<dbReference type="PROSITE" id="PS00061">
    <property type="entry name" value="ADH_SHORT"/>
    <property type="match status" value="1"/>
</dbReference>